<evidence type="ECO:0000313" key="2">
    <source>
        <dbReference type="Proteomes" id="UP000326546"/>
    </source>
</evidence>
<protein>
    <submittedName>
        <fullName evidence="1">Uncharacterized protein</fullName>
    </submittedName>
</protein>
<sequence>MFSSLVLSQWVPDEVRSLPEGEIAVPVDPALSANRSVSLLRLEGGCAVLSVSPARASELELIGEERVNVADLSARIERSGISFNDPDHLFYLTLGDQAVLQNESFGAETRQLTAADAALFEDFTSEAPEDDLDEAFVELDH</sequence>
<proteinExistence type="predicted"/>
<dbReference type="KEGG" id="serw:FY030_10390"/>
<dbReference type="EMBL" id="CP044427">
    <property type="protein sequence ID" value="QFG69057.1"/>
    <property type="molecule type" value="Genomic_DNA"/>
</dbReference>
<reference evidence="1 2" key="1">
    <citation type="submission" date="2019-09" db="EMBL/GenBank/DDBJ databases">
        <title>Serinicoccus pratensis sp. nov., isolated from meadow soil.</title>
        <authorList>
            <person name="Zhang W."/>
        </authorList>
    </citation>
    <scope>NUCLEOTIDE SEQUENCE [LARGE SCALE GENOMIC DNA]</scope>
    <source>
        <strain evidence="1 2">W204</strain>
    </source>
</reference>
<organism evidence="1 2">
    <name type="scientific">Ornithinimicrobium pratense</name>
    <dbReference type="NCBI Taxonomy" id="2593973"/>
    <lineage>
        <taxon>Bacteria</taxon>
        <taxon>Bacillati</taxon>
        <taxon>Actinomycetota</taxon>
        <taxon>Actinomycetes</taxon>
        <taxon>Micrococcales</taxon>
        <taxon>Ornithinimicrobiaceae</taxon>
        <taxon>Ornithinimicrobium</taxon>
    </lineage>
</organism>
<dbReference type="OrthoDB" id="9797456at2"/>
<dbReference type="AlphaFoldDB" id="A0A5J6V622"/>
<keyword evidence="2" id="KW-1185">Reference proteome</keyword>
<dbReference type="RefSeq" id="WP_158061440.1">
    <property type="nucleotide sequence ID" value="NZ_CP044427.1"/>
</dbReference>
<gene>
    <name evidence="1" type="ORF">FY030_10390</name>
</gene>
<dbReference type="Proteomes" id="UP000326546">
    <property type="component" value="Chromosome"/>
</dbReference>
<evidence type="ECO:0000313" key="1">
    <source>
        <dbReference type="EMBL" id="QFG69057.1"/>
    </source>
</evidence>
<name>A0A5J6V622_9MICO</name>
<accession>A0A5J6V622</accession>